<keyword evidence="3" id="KW-0663">Pyridoxal phosphate</keyword>
<evidence type="ECO:0000256" key="3">
    <source>
        <dbReference type="ARBA" id="ARBA00022898"/>
    </source>
</evidence>
<evidence type="ECO:0000256" key="4">
    <source>
        <dbReference type="ARBA" id="ARBA00023239"/>
    </source>
</evidence>
<comment type="similarity">
    <text evidence="2">Belongs to the Orn/Lys/Arg decarboxylase class-II family.</text>
</comment>
<evidence type="ECO:0000256" key="2">
    <source>
        <dbReference type="ARBA" id="ARBA00008872"/>
    </source>
</evidence>
<dbReference type="CDD" id="cd00622">
    <property type="entry name" value="PLPDE_III_ODC"/>
    <property type="match status" value="1"/>
</dbReference>
<dbReference type="GO" id="GO:0033387">
    <property type="term" value="P:putrescine biosynthetic process from arginine, via ornithine"/>
    <property type="evidence" value="ECO:0007669"/>
    <property type="project" value="TreeGrafter"/>
</dbReference>
<dbReference type="Gene3D" id="2.40.37.10">
    <property type="entry name" value="Lyase, Ornithine Decarboxylase, Chain A, domain 1"/>
    <property type="match status" value="1"/>
</dbReference>
<dbReference type="InterPro" id="IPR022644">
    <property type="entry name" value="De-COase2_N"/>
</dbReference>
<evidence type="ECO:0000256" key="6">
    <source>
        <dbReference type="ARBA" id="ARBA00034138"/>
    </source>
</evidence>
<dbReference type="PANTHER" id="PTHR11482">
    <property type="entry name" value="ARGININE/DIAMINOPIMELATE/ORNITHINE DECARBOXYLASE"/>
    <property type="match status" value="1"/>
</dbReference>
<accession>A0A1J5S026</accession>
<sequence>MTDKISRFLASAQPETPCLVVDLDVIAGNYHALRHYLPLAEVFYAVKANPAPEVIALLAGLGSSFDTASRPEIEAVLAAGVAPGRISFGNTIKKLKDIAWAYERGVRLFAFDSEAELDKLAEAAPGSKVFCRLLMTCEGAEWPLSRKFGCEADMARALMLKARALGLVPYGLSFHVGSQQTRLDQWDLAIGRAAALFRDLAAEGIALAMLNLGGGLPARYRDDVAPVERYAGAIMQAMTDHFGNDLPQMITEPGRSLVGDSGILETEVVLVSRKSFADDERWVYLDVGKFGGLAETMDEAIKYRLQLVGGGEGPSGPVVLAGPTCDSADILYEKHQYQMPLSLKPGDRVRILSTGAYTTSYAAVNFNGFAPLKAYFV</sequence>
<dbReference type="EC" id="4.1.1.17" evidence="6"/>
<dbReference type="PRINTS" id="PR01182">
    <property type="entry name" value="ORNDCRBXLASE"/>
</dbReference>
<dbReference type="AlphaFoldDB" id="A0A1J5S026"/>
<gene>
    <name evidence="9" type="primary">ldc_3</name>
    <name evidence="9" type="ORF">GALL_229130</name>
</gene>
<evidence type="ECO:0000256" key="5">
    <source>
        <dbReference type="ARBA" id="ARBA00034115"/>
    </source>
</evidence>
<dbReference type="InterPro" id="IPR022653">
    <property type="entry name" value="De-COase2_pyr-phos_BS"/>
</dbReference>
<dbReference type="SUPFAM" id="SSF50621">
    <property type="entry name" value="Alanine racemase C-terminal domain-like"/>
    <property type="match status" value="1"/>
</dbReference>
<proteinExistence type="inferred from homology"/>
<comment type="cofactor">
    <cofactor evidence="1">
        <name>pyridoxal 5'-phosphate</name>
        <dbReference type="ChEBI" id="CHEBI:597326"/>
    </cofactor>
</comment>
<comment type="pathway">
    <text evidence="5">Amine and polyamine biosynthesis; putrescine biosynthesis via L-ornithine pathway; putrescine from L-ornithine: step 1/1.</text>
</comment>
<feature type="domain" description="Orn/DAP/Arg decarboxylase 2 N-terminal" evidence="8">
    <location>
        <begin position="26"/>
        <end position="258"/>
    </location>
</feature>
<dbReference type="FunFam" id="2.40.37.10:FF:000004">
    <property type="entry name" value="Ornithine decarboxylase"/>
    <property type="match status" value="1"/>
</dbReference>
<dbReference type="PROSITE" id="PS00878">
    <property type="entry name" value="ODR_DC_2_1"/>
    <property type="match status" value="1"/>
</dbReference>
<name>A0A1J5S026_9ZZZZ</name>
<dbReference type="PRINTS" id="PR01179">
    <property type="entry name" value="ODADCRBXLASE"/>
</dbReference>
<comment type="catalytic activity">
    <reaction evidence="7">
        <text>L-ornithine + H(+) = putrescine + CO2</text>
        <dbReference type="Rhea" id="RHEA:22964"/>
        <dbReference type="ChEBI" id="CHEBI:15378"/>
        <dbReference type="ChEBI" id="CHEBI:16526"/>
        <dbReference type="ChEBI" id="CHEBI:46911"/>
        <dbReference type="ChEBI" id="CHEBI:326268"/>
        <dbReference type="EC" id="4.1.1.17"/>
    </reaction>
</comment>
<dbReference type="SUPFAM" id="SSF51419">
    <property type="entry name" value="PLP-binding barrel"/>
    <property type="match status" value="1"/>
</dbReference>
<evidence type="ECO:0000313" key="9">
    <source>
        <dbReference type="EMBL" id="OIQ95107.1"/>
    </source>
</evidence>
<dbReference type="PANTHER" id="PTHR11482:SF6">
    <property type="entry name" value="ORNITHINE DECARBOXYLASE 1-RELATED"/>
    <property type="match status" value="1"/>
</dbReference>
<evidence type="ECO:0000256" key="1">
    <source>
        <dbReference type="ARBA" id="ARBA00001933"/>
    </source>
</evidence>
<keyword evidence="4 9" id="KW-0456">Lyase</keyword>
<organism evidence="9">
    <name type="scientific">mine drainage metagenome</name>
    <dbReference type="NCBI Taxonomy" id="410659"/>
    <lineage>
        <taxon>unclassified sequences</taxon>
        <taxon>metagenomes</taxon>
        <taxon>ecological metagenomes</taxon>
    </lineage>
</organism>
<dbReference type="Gene3D" id="3.20.20.10">
    <property type="entry name" value="Alanine racemase"/>
    <property type="match status" value="1"/>
</dbReference>
<protein>
    <recommendedName>
        <fullName evidence="6">ornithine decarboxylase</fullName>
        <ecNumber evidence="6">4.1.1.17</ecNumber>
    </recommendedName>
</protein>
<dbReference type="GO" id="GO:0005737">
    <property type="term" value="C:cytoplasm"/>
    <property type="evidence" value="ECO:0007669"/>
    <property type="project" value="TreeGrafter"/>
</dbReference>
<dbReference type="GO" id="GO:0004586">
    <property type="term" value="F:ornithine decarboxylase activity"/>
    <property type="evidence" value="ECO:0007669"/>
    <property type="project" value="UniProtKB-EC"/>
</dbReference>
<reference evidence="9" key="1">
    <citation type="submission" date="2016-10" db="EMBL/GenBank/DDBJ databases">
        <title>Sequence of Gallionella enrichment culture.</title>
        <authorList>
            <person name="Poehlein A."/>
            <person name="Muehling M."/>
            <person name="Daniel R."/>
        </authorList>
    </citation>
    <scope>NUCLEOTIDE SEQUENCE</scope>
</reference>
<dbReference type="InterPro" id="IPR000183">
    <property type="entry name" value="Orn/DAP/Arg_de-COase"/>
</dbReference>
<comment type="caution">
    <text evidence="9">The sequence shown here is derived from an EMBL/GenBank/DDBJ whole genome shotgun (WGS) entry which is preliminary data.</text>
</comment>
<dbReference type="Pfam" id="PF02784">
    <property type="entry name" value="Orn_Arg_deC_N"/>
    <property type="match status" value="1"/>
</dbReference>
<dbReference type="InterPro" id="IPR002433">
    <property type="entry name" value="Orn_de-COase"/>
</dbReference>
<dbReference type="EMBL" id="MLJW01000173">
    <property type="protein sequence ID" value="OIQ95107.1"/>
    <property type="molecule type" value="Genomic_DNA"/>
</dbReference>
<evidence type="ECO:0000259" key="8">
    <source>
        <dbReference type="Pfam" id="PF02784"/>
    </source>
</evidence>
<dbReference type="FunFam" id="3.20.20.10:FF:000008">
    <property type="entry name" value="Ornithine decarboxylase"/>
    <property type="match status" value="1"/>
</dbReference>
<dbReference type="InterPro" id="IPR009006">
    <property type="entry name" value="Ala_racemase/Decarboxylase_C"/>
</dbReference>
<dbReference type="InterPro" id="IPR029066">
    <property type="entry name" value="PLP-binding_barrel"/>
</dbReference>
<evidence type="ECO:0000256" key="7">
    <source>
        <dbReference type="ARBA" id="ARBA00049127"/>
    </source>
</evidence>